<evidence type="ECO:0000256" key="1">
    <source>
        <dbReference type="ARBA" id="ARBA00010641"/>
    </source>
</evidence>
<dbReference type="PANTHER" id="PTHR43133">
    <property type="entry name" value="RNA POLYMERASE ECF-TYPE SIGMA FACTO"/>
    <property type="match status" value="1"/>
</dbReference>
<evidence type="ECO:0000256" key="2">
    <source>
        <dbReference type="ARBA" id="ARBA00023015"/>
    </source>
</evidence>
<evidence type="ECO:0000259" key="7">
    <source>
        <dbReference type="Pfam" id="PF08281"/>
    </source>
</evidence>
<evidence type="ECO:0000256" key="4">
    <source>
        <dbReference type="ARBA" id="ARBA00023125"/>
    </source>
</evidence>
<dbReference type="InterPro" id="IPR014284">
    <property type="entry name" value="RNA_pol_sigma-70_dom"/>
</dbReference>
<evidence type="ECO:0000256" key="5">
    <source>
        <dbReference type="ARBA" id="ARBA00023163"/>
    </source>
</evidence>
<evidence type="ECO:0000256" key="3">
    <source>
        <dbReference type="ARBA" id="ARBA00023082"/>
    </source>
</evidence>
<dbReference type="Pfam" id="PF08281">
    <property type="entry name" value="Sigma70_r4_2"/>
    <property type="match status" value="1"/>
</dbReference>
<evidence type="ECO:0000259" key="6">
    <source>
        <dbReference type="Pfam" id="PF04542"/>
    </source>
</evidence>
<dbReference type="InterPro" id="IPR007627">
    <property type="entry name" value="RNA_pol_sigma70_r2"/>
</dbReference>
<keyword evidence="5" id="KW-0804">Transcription</keyword>
<accession>A0A6S6UAZ6</accession>
<dbReference type="Gene3D" id="1.10.1740.10">
    <property type="match status" value="1"/>
</dbReference>
<dbReference type="SUPFAM" id="SSF88659">
    <property type="entry name" value="Sigma3 and sigma4 domains of RNA polymerase sigma factors"/>
    <property type="match status" value="1"/>
</dbReference>
<comment type="similarity">
    <text evidence="1">Belongs to the sigma-70 factor family. ECF subfamily.</text>
</comment>
<keyword evidence="3" id="KW-0731">Sigma factor</keyword>
<dbReference type="EMBL" id="CACVAQ010000382">
    <property type="protein sequence ID" value="CAA6826470.1"/>
    <property type="molecule type" value="Genomic_DNA"/>
</dbReference>
<dbReference type="Pfam" id="PF04542">
    <property type="entry name" value="Sigma70_r2"/>
    <property type="match status" value="1"/>
</dbReference>
<dbReference type="SUPFAM" id="SSF88946">
    <property type="entry name" value="Sigma2 domain of RNA polymerase sigma factors"/>
    <property type="match status" value="1"/>
</dbReference>
<dbReference type="PANTHER" id="PTHR43133:SF8">
    <property type="entry name" value="RNA POLYMERASE SIGMA FACTOR HI_1459-RELATED"/>
    <property type="match status" value="1"/>
</dbReference>
<dbReference type="GO" id="GO:0003677">
    <property type="term" value="F:DNA binding"/>
    <property type="evidence" value="ECO:0007669"/>
    <property type="project" value="UniProtKB-KW"/>
</dbReference>
<dbReference type="AlphaFoldDB" id="A0A6S6UAZ6"/>
<feature type="domain" description="RNA polymerase sigma-70 region 2" evidence="6">
    <location>
        <begin position="45"/>
        <end position="112"/>
    </location>
</feature>
<gene>
    <name evidence="8" type="ORF">HELGO_WM20789</name>
</gene>
<protein>
    <recommendedName>
        <fullName evidence="9">RNA polymerase sigma factor</fullName>
    </recommendedName>
</protein>
<evidence type="ECO:0008006" key="9">
    <source>
        <dbReference type="Google" id="ProtNLM"/>
    </source>
</evidence>
<proteinExistence type="inferred from homology"/>
<keyword evidence="2" id="KW-0805">Transcription regulation</keyword>
<dbReference type="InterPro" id="IPR013325">
    <property type="entry name" value="RNA_pol_sigma_r2"/>
</dbReference>
<dbReference type="InterPro" id="IPR036388">
    <property type="entry name" value="WH-like_DNA-bd_sf"/>
</dbReference>
<feature type="domain" description="RNA polymerase sigma factor 70 region 4 type 2" evidence="7">
    <location>
        <begin position="141"/>
        <end position="190"/>
    </location>
</feature>
<sequence length="206" mass="23548">MNQTERGNKHSELIKGVLMKITKNKSDEELMQHVQEGAEWAFNALYERYSQRILYFMYKMLRQDEAKAQDLLQDVFLKIVEAPEKFDVKRSFKTWIFTVAANSCKNYFRAQKGGFLALEQAPELSTAPALIQVNSAAFKKQLNNALDELSYVYKEAFVLKYKEGLSLQEIALVMDCPLGTVKSRLSSATKLLGKRLAPFKASLFVD</sequence>
<dbReference type="InterPro" id="IPR039425">
    <property type="entry name" value="RNA_pol_sigma-70-like"/>
</dbReference>
<dbReference type="CDD" id="cd06171">
    <property type="entry name" value="Sigma70_r4"/>
    <property type="match status" value="1"/>
</dbReference>
<dbReference type="GO" id="GO:0016987">
    <property type="term" value="F:sigma factor activity"/>
    <property type="evidence" value="ECO:0007669"/>
    <property type="project" value="UniProtKB-KW"/>
</dbReference>
<keyword evidence="4" id="KW-0238">DNA-binding</keyword>
<dbReference type="Gene3D" id="1.10.10.10">
    <property type="entry name" value="Winged helix-like DNA-binding domain superfamily/Winged helix DNA-binding domain"/>
    <property type="match status" value="1"/>
</dbReference>
<dbReference type="InterPro" id="IPR013249">
    <property type="entry name" value="RNA_pol_sigma70_r4_t2"/>
</dbReference>
<reference evidence="8" key="1">
    <citation type="submission" date="2020-01" db="EMBL/GenBank/DDBJ databases">
        <authorList>
            <person name="Meier V. D."/>
            <person name="Meier V D."/>
        </authorList>
    </citation>
    <scope>NUCLEOTIDE SEQUENCE</scope>
    <source>
        <strain evidence="8">HLG_WM_MAG_10</strain>
    </source>
</reference>
<dbReference type="GO" id="GO:0006352">
    <property type="term" value="P:DNA-templated transcription initiation"/>
    <property type="evidence" value="ECO:0007669"/>
    <property type="project" value="InterPro"/>
</dbReference>
<evidence type="ECO:0000313" key="8">
    <source>
        <dbReference type="EMBL" id="CAA6826470.1"/>
    </source>
</evidence>
<dbReference type="NCBIfam" id="TIGR02937">
    <property type="entry name" value="sigma70-ECF"/>
    <property type="match status" value="1"/>
</dbReference>
<dbReference type="InterPro" id="IPR013324">
    <property type="entry name" value="RNA_pol_sigma_r3/r4-like"/>
</dbReference>
<name>A0A6S6UAZ6_9BACT</name>
<organism evidence="8">
    <name type="scientific">uncultured Aureispira sp</name>
    <dbReference type="NCBI Taxonomy" id="1331704"/>
    <lineage>
        <taxon>Bacteria</taxon>
        <taxon>Pseudomonadati</taxon>
        <taxon>Bacteroidota</taxon>
        <taxon>Saprospiria</taxon>
        <taxon>Saprospirales</taxon>
        <taxon>Saprospiraceae</taxon>
        <taxon>Aureispira</taxon>
        <taxon>environmental samples</taxon>
    </lineage>
</organism>